<gene>
    <name evidence="2" type="ORF">M5S25_09895</name>
</gene>
<dbReference type="Proteomes" id="UP001352533">
    <property type="component" value="Unassembled WGS sequence"/>
</dbReference>
<evidence type="ECO:0000313" key="3">
    <source>
        <dbReference type="Proteomes" id="UP001352533"/>
    </source>
</evidence>
<keyword evidence="1" id="KW-0812">Transmembrane</keyword>
<reference evidence="2 3" key="1">
    <citation type="journal article" date="2022" name="Front. Microbiol.">
        <title>Commensal bacteria contribute to the growth of multidrug-resistant Avibacterium paragallinarum in chickens.</title>
        <authorList>
            <person name="Zhu J."/>
            <person name="Chen Y."/>
            <person name="Wu Y."/>
            <person name="Wang Y."/>
            <person name="Zhu K."/>
        </authorList>
    </citation>
    <scope>NUCLEOTIDE SEQUENCE [LARGE SCALE GENOMIC DNA]</scope>
    <source>
        <strain evidence="2 3">AV12</strain>
    </source>
</reference>
<keyword evidence="3" id="KW-1185">Reference proteome</keyword>
<keyword evidence="1" id="KW-0472">Membrane</keyword>
<feature type="transmembrane region" description="Helical" evidence="1">
    <location>
        <begin position="56"/>
        <end position="72"/>
    </location>
</feature>
<sequence>MLEILVIVLSFVPIVFISYLCRISHKRENQRYLLGSIALAVIYFFLLVIANEPQKQLYIIAFAVIISYKLLAKYVEIIKKERNEAILDSFEASYQKFAMKPRRRKD</sequence>
<evidence type="ECO:0000313" key="2">
    <source>
        <dbReference type="EMBL" id="MEE6113500.1"/>
    </source>
</evidence>
<organism evidence="2 3">
    <name type="scientific">Avibacterium paragallinarum</name>
    <name type="common">Haemophilus gallinarum</name>
    <dbReference type="NCBI Taxonomy" id="728"/>
    <lineage>
        <taxon>Bacteria</taxon>
        <taxon>Pseudomonadati</taxon>
        <taxon>Pseudomonadota</taxon>
        <taxon>Gammaproteobacteria</taxon>
        <taxon>Pasteurellales</taxon>
        <taxon>Pasteurellaceae</taxon>
        <taxon>Avibacterium</taxon>
    </lineage>
</organism>
<protein>
    <submittedName>
        <fullName evidence="2">Uncharacterized protein</fullName>
    </submittedName>
</protein>
<keyword evidence="1" id="KW-1133">Transmembrane helix</keyword>
<dbReference type="RefSeq" id="WP_194751894.1">
    <property type="nucleotide sequence ID" value="NZ_JACEWB010000025.1"/>
</dbReference>
<feature type="transmembrane region" description="Helical" evidence="1">
    <location>
        <begin position="6"/>
        <end position="25"/>
    </location>
</feature>
<comment type="caution">
    <text evidence="2">The sequence shown here is derived from an EMBL/GenBank/DDBJ whole genome shotgun (WGS) entry which is preliminary data.</text>
</comment>
<name>A0ABU7QSC5_AVIPA</name>
<evidence type="ECO:0000256" key="1">
    <source>
        <dbReference type="SAM" id="Phobius"/>
    </source>
</evidence>
<accession>A0ABU7QSC5</accession>
<feature type="transmembrane region" description="Helical" evidence="1">
    <location>
        <begin position="32"/>
        <end position="50"/>
    </location>
</feature>
<dbReference type="EMBL" id="JAMDKS010000025">
    <property type="protein sequence ID" value="MEE6113500.1"/>
    <property type="molecule type" value="Genomic_DNA"/>
</dbReference>
<proteinExistence type="predicted"/>